<name>A0AAV5IYP2_9ROSI</name>
<dbReference type="AlphaFoldDB" id="A0AAV5IYP2"/>
<sequence length="203" mass="22603">MRYFSGPIYKLLKTLETRSIHFRPGNTWSVLEKRIKHGRKTRSKHEEILKISSICTCQKVESGKAVLKVNPLDEQLAKKCFLAAEEQRKTTRGGTVGGFGWDTASVLDSLLKHGPSVTWMKVKENFRLVDLDKDETKDKIKKFVGASGNLAKSSDLEKLEVKIGNIETQVSEILKVLKKNGKPGADGEKRGGEVSVSESESDD</sequence>
<accession>A0AAV5IYP2</accession>
<comment type="caution">
    <text evidence="2">The sequence shown here is derived from an EMBL/GenBank/DDBJ whole genome shotgun (WGS) entry which is preliminary data.</text>
</comment>
<dbReference type="EMBL" id="BPVZ01000020">
    <property type="protein sequence ID" value="GKV03373.1"/>
    <property type="molecule type" value="Genomic_DNA"/>
</dbReference>
<gene>
    <name evidence="2" type="ORF">SLEP1_g15684</name>
</gene>
<evidence type="ECO:0000256" key="1">
    <source>
        <dbReference type="SAM" id="MobiDB-lite"/>
    </source>
</evidence>
<protein>
    <submittedName>
        <fullName evidence="2">Uncharacterized protein</fullName>
    </submittedName>
</protein>
<evidence type="ECO:0000313" key="3">
    <source>
        <dbReference type="Proteomes" id="UP001054252"/>
    </source>
</evidence>
<feature type="compositionally biased region" description="Low complexity" evidence="1">
    <location>
        <begin position="193"/>
        <end position="203"/>
    </location>
</feature>
<proteinExistence type="predicted"/>
<reference evidence="2 3" key="1">
    <citation type="journal article" date="2021" name="Commun. Biol.">
        <title>The genome of Shorea leprosula (Dipterocarpaceae) highlights the ecological relevance of drought in aseasonal tropical rainforests.</title>
        <authorList>
            <person name="Ng K.K.S."/>
            <person name="Kobayashi M.J."/>
            <person name="Fawcett J.A."/>
            <person name="Hatakeyama M."/>
            <person name="Paape T."/>
            <person name="Ng C.H."/>
            <person name="Ang C.C."/>
            <person name="Tnah L.H."/>
            <person name="Lee C.T."/>
            <person name="Nishiyama T."/>
            <person name="Sese J."/>
            <person name="O'Brien M.J."/>
            <person name="Copetti D."/>
            <person name="Mohd Noor M.I."/>
            <person name="Ong R.C."/>
            <person name="Putra M."/>
            <person name="Sireger I.Z."/>
            <person name="Indrioko S."/>
            <person name="Kosugi Y."/>
            <person name="Izuno A."/>
            <person name="Isagi Y."/>
            <person name="Lee S.L."/>
            <person name="Shimizu K.K."/>
        </authorList>
    </citation>
    <scope>NUCLEOTIDE SEQUENCE [LARGE SCALE GENOMIC DNA]</scope>
    <source>
        <strain evidence="2">214</strain>
    </source>
</reference>
<dbReference type="Proteomes" id="UP001054252">
    <property type="component" value="Unassembled WGS sequence"/>
</dbReference>
<organism evidence="2 3">
    <name type="scientific">Rubroshorea leprosula</name>
    <dbReference type="NCBI Taxonomy" id="152421"/>
    <lineage>
        <taxon>Eukaryota</taxon>
        <taxon>Viridiplantae</taxon>
        <taxon>Streptophyta</taxon>
        <taxon>Embryophyta</taxon>
        <taxon>Tracheophyta</taxon>
        <taxon>Spermatophyta</taxon>
        <taxon>Magnoliopsida</taxon>
        <taxon>eudicotyledons</taxon>
        <taxon>Gunneridae</taxon>
        <taxon>Pentapetalae</taxon>
        <taxon>rosids</taxon>
        <taxon>malvids</taxon>
        <taxon>Malvales</taxon>
        <taxon>Dipterocarpaceae</taxon>
        <taxon>Rubroshorea</taxon>
    </lineage>
</organism>
<keyword evidence="3" id="KW-1185">Reference proteome</keyword>
<evidence type="ECO:0000313" key="2">
    <source>
        <dbReference type="EMBL" id="GKV03373.1"/>
    </source>
</evidence>
<feature type="region of interest" description="Disordered" evidence="1">
    <location>
        <begin position="180"/>
        <end position="203"/>
    </location>
</feature>